<dbReference type="InterPro" id="IPR010997">
    <property type="entry name" value="HRDC-like_sf"/>
</dbReference>
<dbReference type="Pfam" id="PF01612">
    <property type="entry name" value="DNA_pol_A_exo1"/>
    <property type="match status" value="1"/>
</dbReference>
<dbReference type="InterPro" id="IPR002562">
    <property type="entry name" value="3'-5'_exonuclease_dom"/>
</dbReference>
<dbReference type="CDD" id="cd06142">
    <property type="entry name" value="RNaseD_exo"/>
    <property type="match status" value="1"/>
</dbReference>
<protein>
    <recommendedName>
        <fullName evidence="1">3'-5' exonuclease domain-containing protein</fullName>
    </recommendedName>
</protein>
<sequence length="386" mass="44660">MNTPLLYVTNAAQLQQALQDLHAATVVAFDLEFDRDRYTYGFDLCLIQMATPEACFVIDPLAGLDLKPLYQFFETPGIRKLVHCPGEDLRLLHSLACYPTDLVDTELYAKLLNYEQTSLSNLLQLKCDVQLNKKLQTSNWGKRPLSDGQLHYAAADVIYLFELENILQQEATEKGLMPFVAEEFAQLNTVRYTLEARQNFLKKNDLQFMSPYDQYVLNELLRFRDDLARQKNKPAHQIIPEELVRQIAYRKMEPADILSQHGVHPILKSDRGVYMLEQQWKKINAAAHAQQLPRRRNGQPLSEEDRLRFEQKKLAQENAKAHIFQPIQQAIAAKYGEHAQKFLMSSSLVNDWLKGDQRINQLKLNYRKQLIQDVAQEIGVDITAWM</sequence>
<evidence type="ECO:0000313" key="3">
    <source>
        <dbReference type="Proteomes" id="UP000426027"/>
    </source>
</evidence>
<keyword evidence="3" id="KW-1185">Reference proteome</keyword>
<proteinExistence type="predicted"/>
<dbReference type="GO" id="GO:0006139">
    <property type="term" value="P:nucleobase-containing compound metabolic process"/>
    <property type="evidence" value="ECO:0007669"/>
    <property type="project" value="InterPro"/>
</dbReference>
<dbReference type="InterPro" id="IPR012337">
    <property type="entry name" value="RNaseH-like_sf"/>
</dbReference>
<evidence type="ECO:0000313" key="2">
    <source>
        <dbReference type="EMBL" id="QGW29756.1"/>
    </source>
</evidence>
<dbReference type="SUPFAM" id="SSF47819">
    <property type="entry name" value="HRDC-like"/>
    <property type="match status" value="1"/>
</dbReference>
<dbReference type="Proteomes" id="UP000426027">
    <property type="component" value="Chromosome"/>
</dbReference>
<dbReference type="SMART" id="SM00474">
    <property type="entry name" value="35EXOc"/>
    <property type="match status" value="1"/>
</dbReference>
<organism evidence="2 3">
    <name type="scientific">Phnomibacter ginsenosidimutans</name>
    <dbReference type="NCBI Taxonomy" id="2676868"/>
    <lineage>
        <taxon>Bacteria</taxon>
        <taxon>Pseudomonadati</taxon>
        <taxon>Bacteroidota</taxon>
        <taxon>Chitinophagia</taxon>
        <taxon>Chitinophagales</taxon>
        <taxon>Chitinophagaceae</taxon>
        <taxon>Phnomibacter</taxon>
    </lineage>
</organism>
<dbReference type="AlphaFoldDB" id="A0A6I6GA99"/>
<dbReference type="PANTHER" id="PTHR47649:SF1">
    <property type="entry name" value="RIBONUCLEASE D"/>
    <property type="match status" value="1"/>
</dbReference>
<reference evidence="2 3" key="1">
    <citation type="submission" date="2019-11" db="EMBL/GenBank/DDBJ databases">
        <authorList>
            <person name="Im W.T."/>
        </authorList>
    </citation>
    <scope>NUCLEOTIDE SEQUENCE [LARGE SCALE GENOMIC DNA]</scope>
    <source>
        <strain evidence="2 3">SB-02</strain>
    </source>
</reference>
<dbReference type="SUPFAM" id="SSF53098">
    <property type="entry name" value="Ribonuclease H-like"/>
    <property type="match status" value="1"/>
</dbReference>
<dbReference type="GO" id="GO:0000166">
    <property type="term" value="F:nucleotide binding"/>
    <property type="evidence" value="ECO:0007669"/>
    <property type="project" value="InterPro"/>
</dbReference>
<evidence type="ECO:0000259" key="1">
    <source>
        <dbReference type="SMART" id="SM00474"/>
    </source>
</evidence>
<dbReference type="KEGG" id="fls:GLV81_17990"/>
<dbReference type="InterPro" id="IPR044876">
    <property type="entry name" value="HRDC_dom_sf"/>
</dbReference>
<dbReference type="PANTHER" id="PTHR47649">
    <property type="entry name" value="RIBONUCLEASE D"/>
    <property type="match status" value="1"/>
</dbReference>
<dbReference type="Gene3D" id="1.10.150.80">
    <property type="entry name" value="HRDC domain"/>
    <property type="match status" value="1"/>
</dbReference>
<feature type="domain" description="3'-5' exonuclease" evidence="1">
    <location>
        <begin position="5"/>
        <end position="172"/>
    </location>
</feature>
<name>A0A6I6GA99_9BACT</name>
<gene>
    <name evidence="2" type="ORF">GLV81_17990</name>
</gene>
<accession>A0A6I6GA99</accession>
<dbReference type="Gene3D" id="3.30.420.10">
    <property type="entry name" value="Ribonuclease H-like superfamily/Ribonuclease H"/>
    <property type="match status" value="1"/>
</dbReference>
<dbReference type="EMBL" id="CP046566">
    <property type="protein sequence ID" value="QGW29756.1"/>
    <property type="molecule type" value="Genomic_DNA"/>
</dbReference>
<dbReference type="GO" id="GO:0008408">
    <property type="term" value="F:3'-5' exonuclease activity"/>
    <property type="evidence" value="ECO:0007669"/>
    <property type="project" value="InterPro"/>
</dbReference>
<dbReference type="InterPro" id="IPR051086">
    <property type="entry name" value="RNase_D-like"/>
</dbReference>
<dbReference type="InterPro" id="IPR036397">
    <property type="entry name" value="RNaseH_sf"/>
</dbReference>
<dbReference type="RefSeq" id="WP_157480257.1">
    <property type="nucleotide sequence ID" value="NZ_CP046566.1"/>
</dbReference>
<dbReference type="GO" id="GO:0003676">
    <property type="term" value="F:nucleic acid binding"/>
    <property type="evidence" value="ECO:0007669"/>
    <property type="project" value="InterPro"/>
</dbReference>